<dbReference type="PANTHER" id="PTHR24201">
    <property type="entry name" value="ANK_REP_REGION DOMAIN-CONTAINING PROTEIN"/>
    <property type="match status" value="1"/>
</dbReference>
<feature type="repeat" description="ANK" evidence="3">
    <location>
        <begin position="173"/>
        <end position="205"/>
    </location>
</feature>
<dbReference type="Gene3D" id="1.25.40.20">
    <property type="entry name" value="Ankyrin repeat-containing domain"/>
    <property type="match status" value="2"/>
</dbReference>
<sequence>MARGARTAAYWAFIAASSAAASTVERRPMRPPRLRIRVPPVAPLTPPRERPTPPLPAASRIVEDIGDPASSLRAAQDGNTRRLAELQDVGYLLERVRDRNGCSLTHRAAGSGRLETLAWLLTRTGCRADHASDGGKKGARGRTPLHFAARHGHVACCRLLHERGALIDAETASGVTPLMWAGYYGSTNAAAWLLDAGADPLYKNAKTGCSVAHWCAAGGDVRTAQKLLELGVPRASFAEPNAVGHTPLNKAAAKGEVAMVDFLLESIVPPANLLLRDQTGRSAADAAADAGFPHLAAHLRSFEDRALDAALAQYGVPPPP</sequence>
<dbReference type="PROSITE" id="PS50088">
    <property type="entry name" value="ANK_REPEAT"/>
    <property type="match status" value="2"/>
</dbReference>
<dbReference type="InterPro" id="IPR050776">
    <property type="entry name" value="Ank_Repeat/CDKN_Inhibitor"/>
</dbReference>
<proteinExistence type="predicted"/>
<reference evidence="5" key="1">
    <citation type="submission" date="2021-11" db="EMBL/GenBank/DDBJ databases">
        <authorList>
            <consortium name="Genoscope - CEA"/>
            <person name="William W."/>
        </authorList>
    </citation>
    <scope>NUCLEOTIDE SEQUENCE</scope>
</reference>
<dbReference type="AlphaFoldDB" id="A0A8J2WPX6"/>
<keyword evidence="6" id="KW-1185">Reference proteome</keyword>
<name>A0A8J2WPX6_9STRA</name>
<feature type="repeat" description="ANK" evidence="3">
    <location>
        <begin position="140"/>
        <end position="172"/>
    </location>
</feature>
<keyword evidence="2 3" id="KW-0040">ANK repeat</keyword>
<evidence type="ECO:0008006" key="7">
    <source>
        <dbReference type="Google" id="ProtNLM"/>
    </source>
</evidence>
<dbReference type="PANTHER" id="PTHR24201:SF2">
    <property type="entry name" value="ANKYRIN REPEAT DOMAIN-CONTAINING PROTEIN 42"/>
    <property type="match status" value="1"/>
</dbReference>
<dbReference type="GO" id="GO:0005634">
    <property type="term" value="C:nucleus"/>
    <property type="evidence" value="ECO:0007669"/>
    <property type="project" value="TreeGrafter"/>
</dbReference>
<evidence type="ECO:0000256" key="4">
    <source>
        <dbReference type="SAM" id="MobiDB-lite"/>
    </source>
</evidence>
<dbReference type="OrthoDB" id="20872at2759"/>
<dbReference type="Proteomes" id="UP000789595">
    <property type="component" value="Unassembled WGS sequence"/>
</dbReference>
<feature type="compositionally biased region" description="Pro residues" evidence="4">
    <location>
        <begin position="40"/>
        <end position="56"/>
    </location>
</feature>
<dbReference type="EMBL" id="CAKKNE010000001">
    <property type="protein sequence ID" value="CAH0364282.1"/>
    <property type="molecule type" value="Genomic_DNA"/>
</dbReference>
<evidence type="ECO:0000256" key="1">
    <source>
        <dbReference type="ARBA" id="ARBA00022737"/>
    </source>
</evidence>
<dbReference type="InterPro" id="IPR002110">
    <property type="entry name" value="Ankyrin_rpt"/>
</dbReference>
<dbReference type="InterPro" id="IPR036770">
    <property type="entry name" value="Ankyrin_rpt-contain_sf"/>
</dbReference>
<accession>A0A8J2WPX6</accession>
<dbReference type="PRINTS" id="PR01415">
    <property type="entry name" value="ANKYRIN"/>
</dbReference>
<evidence type="ECO:0000313" key="6">
    <source>
        <dbReference type="Proteomes" id="UP000789595"/>
    </source>
</evidence>
<dbReference type="SMART" id="SM00248">
    <property type="entry name" value="ANK"/>
    <property type="match status" value="5"/>
</dbReference>
<feature type="region of interest" description="Disordered" evidence="4">
    <location>
        <begin position="37"/>
        <end position="56"/>
    </location>
</feature>
<dbReference type="SUPFAM" id="SSF48403">
    <property type="entry name" value="Ankyrin repeat"/>
    <property type="match status" value="1"/>
</dbReference>
<keyword evidence="1" id="KW-0677">Repeat</keyword>
<organism evidence="5 6">
    <name type="scientific">Pelagomonas calceolata</name>
    <dbReference type="NCBI Taxonomy" id="35677"/>
    <lineage>
        <taxon>Eukaryota</taxon>
        <taxon>Sar</taxon>
        <taxon>Stramenopiles</taxon>
        <taxon>Ochrophyta</taxon>
        <taxon>Pelagophyceae</taxon>
        <taxon>Pelagomonadales</taxon>
        <taxon>Pelagomonadaceae</taxon>
        <taxon>Pelagomonas</taxon>
    </lineage>
</organism>
<comment type="caution">
    <text evidence="5">The sequence shown here is derived from an EMBL/GenBank/DDBJ whole genome shotgun (WGS) entry which is preliminary data.</text>
</comment>
<evidence type="ECO:0000313" key="5">
    <source>
        <dbReference type="EMBL" id="CAH0364282.1"/>
    </source>
</evidence>
<evidence type="ECO:0000256" key="3">
    <source>
        <dbReference type="PROSITE-ProRule" id="PRU00023"/>
    </source>
</evidence>
<evidence type="ECO:0000256" key="2">
    <source>
        <dbReference type="ARBA" id="ARBA00023043"/>
    </source>
</evidence>
<protein>
    <recommendedName>
        <fullName evidence="7">Ankyrin repeat domain-containing protein</fullName>
    </recommendedName>
</protein>
<dbReference type="Pfam" id="PF12796">
    <property type="entry name" value="Ank_2"/>
    <property type="match status" value="1"/>
</dbReference>
<gene>
    <name evidence="5" type="ORF">PECAL_1P06370</name>
</gene>
<dbReference type="PROSITE" id="PS50297">
    <property type="entry name" value="ANK_REP_REGION"/>
    <property type="match status" value="2"/>
</dbReference>